<dbReference type="InterPro" id="IPR014710">
    <property type="entry name" value="RmlC-like_jellyroll"/>
</dbReference>
<name>A0A1V3NCL9_9GAMM</name>
<dbReference type="PANTHER" id="PTHR43080:SF2">
    <property type="entry name" value="CBS DOMAIN-CONTAINING PROTEIN"/>
    <property type="match status" value="1"/>
</dbReference>
<dbReference type="Pfam" id="PF00571">
    <property type="entry name" value="CBS"/>
    <property type="match status" value="2"/>
</dbReference>
<dbReference type="GO" id="GO:0008773">
    <property type="term" value="F:[protein-PII] uridylyltransferase activity"/>
    <property type="evidence" value="ECO:0007669"/>
    <property type="project" value="InterPro"/>
</dbReference>
<keyword evidence="6" id="KW-1185">Reference proteome</keyword>
<dbReference type="CDD" id="cd00038">
    <property type="entry name" value="CAP_ED"/>
    <property type="match status" value="1"/>
</dbReference>
<feature type="domain" description="CBS" evidence="4">
    <location>
        <begin position="212"/>
        <end position="270"/>
    </location>
</feature>
<dbReference type="STRING" id="108003.B1C78_14600"/>
<evidence type="ECO:0000259" key="4">
    <source>
        <dbReference type="PROSITE" id="PS51371"/>
    </source>
</evidence>
<dbReference type="InterPro" id="IPR046342">
    <property type="entry name" value="CBS_dom_sf"/>
</dbReference>
<dbReference type="Pfam" id="PF03445">
    <property type="entry name" value="DUF294"/>
    <property type="match status" value="1"/>
</dbReference>
<dbReference type="InterPro" id="IPR005105">
    <property type="entry name" value="GlnD_Uridyltrans_N"/>
</dbReference>
<dbReference type="SUPFAM" id="SSF51206">
    <property type="entry name" value="cAMP-binding domain-like"/>
    <property type="match status" value="1"/>
</dbReference>
<dbReference type="SMART" id="SM00116">
    <property type="entry name" value="CBS"/>
    <property type="match status" value="2"/>
</dbReference>
<dbReference type="Gene3D" id="3.10.580.10">
    <property type="entry name" value="CBS-domain"/>
    <property type="match status" value="1"/>
</dbReference>
<dbReference type="AlphaFoldDB" id="A0A1V3NCL9"/>
<evidence type="ECO:0000259" key="3">
    <source>
        <dbReference type="PROSITE" id="PS50042"/>
    </source>
</evidence>
<evidence type="ECO:0000256" key="2">
    <source>
        <dbReference type="PROSITE-ProRule" id="PRU00703"/>
    </source>
</evidence>
<dbReference type="Gene3D" id="2.60.120.10">
    <property type="entry name" value="Jelly Rolls"/>
    <property type="match status" value="1"/>
</dbReference>
<reference evidence="5 6" key="1">
    <citation type="submission" date="2017-02" db="EMBL/GenBank/DDBJ databases">
        <title>Genomic diversity within the haloalkaliphilic genus Thioalkalivibrio.</title>
        <authorList>
            <person name="Ahn A.-C."/>
            <person name="Meier-Kolthoff J."/>
            <person name="Overmars L."/>
            <person name="Richter M."/>
            <person name="Woyke T."/>
            <person name="Sorokin D.Y."/>
            <person name="Muyzer G."/>
        </authorList>
    </citation>
    <scope>NUCLEOTIDE SEQUENCE [LARGE SCALE GENOMIC DNA]</scope>
    <source>
        <strain evidence="5 6">ALJD</strain>
    </source>
</reference>
<dbReference type="Pfam" id="PF10335">
    <property type="entry name" value="DUF294_C"/>
    <property type="match status" value="1"/>
</dbReference>
<dbReference type="InterPro" id="IPR018490">
    <property type="entry name" value="cNMP-bd_dom_sf"/>
</dbReference>
<keyword evidence="1 2" id="KW-0129">CBS domain</keyword>
<dbReference type="PROSITE" id="PS51371">
    <property type="entry name" value="CBS"/>
    <property type="match status" value="2"/>
</dbReference>
<dbReference type="SUPFAM" id="SSF54631">
    <property type="entry name" value="CBS-domain pair"/>
    <property type="match status" value="1"/>
</dbReference>
<accession>A0A1V3NCL9</accession>
<dbReference type="InterPro" id="IPR000595">
    <property type="entry name" value="cNMP-bd_dom"/>
</dbReference>
<feature type="domain" description="Cyclic nucleotide-binding" evidence="3">
    <location>
        <begin position="11"/>
        <end position="109"/>
    </location>
</feature>
<evidence type="ECO:0000256" key="1">
    <source>
        <dbReference type="ARBA" id="ARBA00023122"/>
    </source>
</evidence>
<gene>
    <name evidence="5" type="ORF">B1C78_14600</name>
</gene>
<dbReference type="EMBL" id="MVBK01000099">
    <property type="protein sequence ID" value="OOG22683.1"/>
    <property type="molecule type" value="Genomic_DNA"/>
</dbReference>
<feature type="domain" description="CBS" evidence="4">
    <location>
        <begin position="151"/>
        <end position="208"/>
    </location>
</feature>
<dbReference type="PROSITE" id="PS50042">
    <property type="entry name" value="CNMP_BINDING_3"/>
    <property type="match status" value="1"/>
</dbReference>
<dbReference type="InterPro" id="IPR018821">
    <property type="entry name" value="DUF294_put_nucleoTrafse_sb-bd"/>
</dbReference>
<dbReference type="CDD" id="cd05401">
    <property type="entry name" value="NT_GlnE_GlnD_like"/>
    <property type="match status" value="1"/>
</dbReference>
<organism evidence="5 6">
    <name type="scientific">Thioalkalivibrio denitrificans</name>
    <dbReference type="NCBI Taxonomy" id="108003"/>
    <lineage>
        <taxon>Bacteria</taxon>
        <taxon>Pseudomonadati</taxon>
        <taxon>Pseudomonadota</taxon>
        <taxon>Gammaproteobacteria</taxon>
        <taxon>Chromatiales</taxon>
        <taxon>Ectothiorhodospiraceae</taxon>
        <taxon>Thioalkalivibrio</taxon>
    </lineage>
</organism>
<dbReference type="Pfam" id="PF00027">
    <property type="entry name" value="cNMP_binding"/>
    <property type="match status" value="1"/>
</dbReference>
<dbReference type="InterPro" id="IPR051257">
    <property type="entry name" value="Diverse_CBS-Domain"/>
</dbReference>
<evidence type="ECO:0000313" key="5">
    <source>
        <dbReference type="EMBL" id="OOG22683.1"/>
    </source>
</evidence>
<proteinExistence type="predicted"/>
<sequence>MDIERLATAEAFGSLGSEALKALVAHGTVRRLHDGDELFRRGDADRNLLYILSEGRVALSDGNGAITTCDAVSLLGLSSYFDDEPYSLTVTAIGSCQVIEIPLDAVRELEVRHPALADTLSHAIAERIRAGSTRAQSIATGVLSRPARGAMTTPLTFLRTDASLGEALRLMETRRIGSLGVLDEQDRLIGLATVASVAHASVIEGLPSDAPLIRAAASVPHITPDTPLWEAEEIQVREAVKHLVVMEGERPVGMLSQTNILDAVRAGHAIARHRVHHAGGMDDLRALVAEVPHVASDAREGSRDASRAVSLLSEYHLQLQRRCVELVLDELANRGLGPPPRPYALLVLGSLARQESLLNPDQDNAIIIADARPGEADSRPLDDDEQHWFETFTDLLNRRLDEIGYEWCRGDIMARNPYYRRCLMDWCRQIRHMAHYPNLKAARWSNIFLDFELLYGDATLVEALWREIFSVLGEHDRLLHFMAGDDAEGQAALGMFNRLVTSDREEGKGRVDVKRNGLRIIANGARIYALASGVRETNTVARLRGLRREGVLSADKVASVIAAHESLLDLLLTHQLAQHDGGHPPDKYIDPRNLDDMALQSLISSMRAIKRFQDRVQGVFGL</sequence>
<dbReference type="Proteomes" id="UP000189462">
    <property type="component" value="Unassembled WGS sequence"/>
</dbReference>
<evidence type="ECO:0000313" key="6">
    <source>
        <dbReference type="Proteomes" id="UP000189462"/>
    </source>
</evidence>
<protein>
    <submittedName>
        <fullName evidence="5">Cyclic nucleotide-binding protein</fullName>
    </submittedName>
</protein>
<dbReference type="PANTHER" id="PTHR43080">
    <property type="entry name" value="CBS DOMAIN-CONTAINING PROTEIN CBSX3, MITOCHONDRIAL"/>
    <property type="match status" value="1"/>
</dbReference>
<dbReference type="OrthoDB" id="9808528at2"/>
<comment type="caution">
    <text evidence="5">The sequence shown here is derived from an EMBL/GenBank/DDBJ whole genome shotgun (WGS) entry which is preliminary data.</text>
</comment>
<dbReference type="InterPro" id="IPR000644">
    <property type="entry name" value="CBS_dom"/>
</dbReference>